<dbReference type="Proteomes" id="UP000663852">
    <property type="component" value="Unassembled WGS sequence"/>
</dbReference>
<dbReference type="EMBL" id="CAJNOR010000548">
    <property type="protein sequence ID" value="CAF0944654.1"/>
    <property type="molecule type" value="Genomic_DNA"/>
</dbReference>
<accession>A0A813MVK8</accession>
<dbReference type="OrthoDB" id="10026697at2759"/>
<evidence type="ECO:0000313" key="4">
    <source>
        <dbReference type="Proteomes" id="UP000663852"/>
    </source>
</evidence>
<comment type="caution">
    <text evidence="1">The sequence shown here is derived from an EMBL/GenBank/DDBJ whole genome shotgun (WGS) entry which is preliminary data.</text>
</comment>
<evidence type="ECO:0000313" key="1">
    <source>
        <dbReference type="EMBL" id="CAF0729034.1"/>
    </source>
</evidence>
<proteinExistence type="predicted"/>
<gene>
    <name evidence="1" type="ORF">EDS130_LOCUS958</name>
    <name evidence="2" type="ORF">XAT740_LOCUS10316</name>
</gene>
<evidence type="ECO:0000313" key="2">
    <source>
        <dbReference type="EMBL" id="CAF0944654.1"/>
    </source>
</evidence>
<evidence type="ECO:0000313" key="3">
    <source>
        <dbReference type="Proteomes" id="UP000663828"/>
    </source>
</evidence>
<organism evidence="1 4">
    <name type="scientific">Adineta ricciae</name>
    <name type="common">Rotifer</name>
    <dbReference type="NCBI Taxonomy" id="249248"/>
    <lineage>
        <taxon>Eukaryota</taxon>
        <taxon>Metazoa</taxon>
        <taxon>Spiralia</taxon>
        <taxon>Gnathifera</taxon>
        <taxon>Rotifera</taxon>
        <taxon>Eurotatoria</taxon>
        <taxon>Bdelloidea</taxon>
        <taxon>Adinetida</taxon>
        <taxon>Adinetidae</taxon>
        <taxon>Adineta</taxon>
    </lineage>
</organism>
<name>A0A813MVK8_ADIRI</name>
<dbReference type="EMBL" id="CAJNOJ010000002">
    <property type="protein sequence ID" value="CAF0729034.1"/>
    <property type="molecule type" value="Genomic_DNA"/>
</dbReference>
<dbReference type="Proteomes" id="UP000663828">
    <property type="component" value="Unassembled WGS sequence"/>
</dbReference>
<protein>
    <submittedName>
        <fullName evidence="1">Uncharacterized protein</fullName>
    </submittedName>
</protein>
<dbReference type="AlphaFoldDB" id="A0A813MVK8"/>
<keyword evidence="3" id="KW-1185">Reference proteome</keyword>
<sequence>MLFSSVKLHFIKYEIMKFLLVALLTAQIYGALCTSAPLAEQRGLMDIWDFLSPAVMPVAVGIDNALATVSNIHNTVSNAVTGAVHGVTSWIGGLLPPLGKRDLEVNVRANLLAEFKSFQHGLQQLVMEIAQTVLNGKIVTQFRSLIAKFSVFLRTHLNAINTMITNLIPTVQDVVGTQAISSCLNAVQAIEEAIKKIQALFSL</sequence>
<reference evidence="1" key="1">
    <citation type="submission" date="2021-02" db="EMBL/GenBank/DDBJ databases">
        <authorList>
            <person name="Nowell W R."/>
        </authorList>
    </citation>
    <scope>NUCLEOTIDE SEQUENCE</scope>
</reference>